<evidence type="ECO:0000313" key="13">
    <source>
        <dbReference type="Proteomes" id="UP000076770"/>
    </source>
</evidence>
<dbReference type="InterPro" id="IPR025420">
    <property type="entry name" value="DUF4143"/>
</dbReference>
<dbReference type="Proteomes" id="UP000033106">
    <property type="component" value="Chromosome"/>
</dbReference>
<dbReference type="EMBL" id="CP033241">
    <property type="protein sequence ID" value="AZF84984.1"/>
    <property type="molecule type" value="Genomic_DNA"/>
</dbReference>
<dbReference type="PANTHER" id="PTHR33295">
    <property type="entry name" value="ATPASE"/>
    <property type="match status" value="1"/>
</dbReference>
<dbReference type="OMA" id="SIKHEQI"/>
<evidence type="ECO:0000313" key="6">
    <source>
        <dbReference type="EMBL" id="AZF71936.1"/>
    </source>
</evidence>
<keyword evidence="4" id="KW-0067">ATP-binding</keyword>
<evidence type="ECO:0000313" key="5">
    <source>
        <dbReference type="EMBL" id="AZF69316.1"/>
    </source>
</evidence>
<sequence>MTTAFRPRYGEKPRERLTFNKKVYVVDQGIISRVALRAKDRGRVMENLVALKLLRDNQLKGLYYVKGKDFEIDFYDEVNSRLLQVTYASDKIEEREIRSLLKAEEMLRTKELIMITYDIEGEEEREGKKIKLVPLYKFLLS</sequence>
<evidence type="ECO:0000313" key="16">
    <source>
        <dbReference type="Proteomes" id="UP000273194"/>
    </source>
</evidence>
<gene>
    <name evidence="9" type="ORF">SSOP1_2092</name>
    <name evidence="4" type="ORF">SULA_2788</name>
    <name evidence="2" type="ORF">SULB_2789</name>
    <name evidence="3" type="ORF">SULC_2786</name>
    <name evidence="5" type="ORF">SULG_14205</name>
    <name evidence="6" type="ORF">SULH_14205</name>
    <name evidence="7" type="ORF">SULI_14205</name>
    <name evidence="8" type="ORF">SULZ_14225</name>
</gene>
<evidence type="ECO:0000313" key="15">
    <source>
        <dbReference type="Proteomes" id="UP000269431"/>
    </source>
</evidence>
<evidence type="ECO:0000313" key="8">
    <source>
        <dbReference type="EMBL" id="AZF84984.1"/>
    </source>
</evidence>
<reference evidence="10 11" key="1">
    <citation type="journal article" date="2015" name="Genome Announc.">
        <title>Complete Genome Sequence of Sulfolobus solfataricus Strain 98/2 and Evolved Derivatives.</title>
        <authorList>
            <person name="McCarthy S."/>
            <person name="Gradnigo J."/>
            <person name="Johnson T."/>
            <person name="Payne S."/>
            <person name="Lipzen A."/>
            <person name="Martin J."/>
            <person name="Schackwitz W."/>
            <person name="Moriyama E."/>
            <person name="Blum P."/>
        </authorList>
    </citation>
    <scope>NUCLEOTIDE SEQUENCE [LARGE SCALE GENOMIC DNA]</scope>
    <source>
        <strain evidence="10">98/2 SULC</strain>
        <strain evidence="2">SARC-B</strain>
        <strain evidence="3">SARC-C</strain>
        <strain evidence="4 12">SULA</strain>
        <strain evidence="11">SULB</strain>
    </source>
</reference>
<reference evidence="13" key="3">
    <citation type="submission" date="2016-04" db="EMBL/GenBank/DDBJ databases">
        <authorList>
            <person name="Shah S.A."/>
            <person name="Garrett R.A."/>
        </authorList>
    </citation>
    <scope>NUCLEOTIDE SEQUENCE [LARGE SCALE GENOMIC DNA]</scope>
    <source>
        <strain evidence="13">ATCC 35091 / DSM 1616 / JCM 8930 / NBRC 15331 / P1</strain>
    </source>
</reference>
<accession>A0A0E3K1R8</accession>
<dbReference type="EMBL" id="CP033235">
    <property type="protein sequence ID" value="AZF69316.1"/>
    <property type="molecule type" value="Genomic_DNA"/>
</dbReference>
<dbReference type="EMBL" id="CP011057">
    <property type="protein sequence ID" value="AKA80235.1"/>
    <property type="molecule type" value="Genomic_DNA"/>
</dbReference>
<organism evidence="4 12">
    <name type="scientific">Saccharolobus solfataricus</name>
    <name type="common">Sulfolobus solfataricus</name>
    <dbReference type="NCBI Taxonomy" id="2287"/>
    <lineage>
        <taxon>Archaea</taxon>
        <taxon>Thermoproteota</taxon>
        <taxon>Thermoprotei</taxon>
        <taxon>Sulfolobales</taxon>
        <taxon>Sulfolobaceae</taxon>
        <taxon>Saccharolobus</taxon>
    </lineage>
</organism>
<protein>
    <submittedName>
        <fullName evidence="4">ATP-binding protein</fullName>
    </submittedName>
    <submittedName>
        <fullName evidence="9">ATPase AAA</fullName>
    </submittedName>
</protein>
<name>A0A0E3K1R8_SACSO</name>
<evidence type="ECO:0000313" key="10">
    <source>
        <dbReference type="Proteomes" id="UP000033057"/>
    </source>
</evidence>
<evidence type="ECO:0000313" key="12">
    <source>
        <dbReference type="Proteomes" id="UP000033106"/>
    </source>
</evidence>
<dbReference type="Proteomes" id="UP000076770">
    <property type="component" value="Chromosome i"/>
</dbReference>
<feature type="domain" description="DUF4143" evidence="1">
    <location>
        <begin position="9"/>
        <end position="78"/>
    </location>
</feature>
<evidence type="ECO:0000313" key="4">
    <source>
        <dbReference type="EMBL" id="AKA80235.1"/>
    </source>
</evidence>
<dbReference type="EMBL" id="CP011055">
    <property type="protein sequence ID" value="AKA74849.1"/>
    <property type="molecule type" value="Genomic_DNA"/>
</dbReference>
<reference evidence="4" key="5">
    <citation type="submission" date="2018-10" db="EMBL/GenBank/DDBJ databases">
        <authorList>
            <person name="McCarthy S."/>
            <person name="Gradnigo J."/>
            <person name="Johnson T."/>
            <person name="Payne S."/>
            <person name="Lipzen A."/>
            <person name="Schackwitz W."/>
            <person name="Martin J."/>
            <person name="Moriyama E."/>
            <person name="Blum P."/>
        </authorList>
    </citation>
    <scope>NUCLEOTIDE SEQUENCE</scope>
    <source>
        <strain evidence="2">SARC-B</strain>
        <strain evidence="3">SARC-C</strain>
        <strain evidence="4">SULA</strain>
    </source>
</reference>
<proteinExistence type="predicted"/>
<evidence type="ECO:0000313" key="11">
    <source>
        <dbReference type="Proteomes" id="UP000033085"/>
    </source>
</evidence>
<dbReference type="PATRIC" id="fig|2287.6.peg.2979"/>
<evidence type="ECO:0000313" key="7">
    <source>
        <dbReference type="EMBL" id="AZF74556.1"/>
    </source>
</evidence>
<dbReference type="Proteomes" id="UP000269431">
    <property type="component" value="Chromosome"/>
</dbReference>
<dbReference type="GO" id="GO:0005524">
    <property type="term" value="F:ATP binding"/>
    <property type="evidence" value="ECO:0007669"/>
    <property type="project" value="UniProtKB-KW"/>
</dbReference>
<dbReference type="Proteomes" id="UP000033085">
    <property type="component" value="Chromosome"/>
</dbReference>
<dbReference type="Pfam" id="PF13635">
    <property type="entry name" value="DUF4143"/>
    <property type="match status" value="1"/>
</dbReference>
<dbReference type="EMBL" id="CP033236">
    <property type="protein sequence ID" value="AZF71936.1"/>
    <property type="molecule type" value="Genomic_DNA"/>
</dbReference>
<dbReference type="Proteomes" id="UP000275843">
    <property type="component" value="Chromosome"/>
</dbReference>
<evidence type="ECO:0000313" key="2">
    <source>
        <dbReference type="EMBL" id="AKA74849.1"/>
    </source>
</evidence>
<dbReference type="EMBL" id="CP011056">
    <property type="protein sequence ID" value="AKA77545.1"/>
    <property type="molecule type" value="Genomic_DNA"/>
</dbReference>
<reference evidence="9" key="2">
    <citation type="submission" date="2016-04" db="EMBL/GenBank/DDBJ databases">
        <authorList>
            <person name="Evans L.H."/>
            <person name="Alamgir A."/>
            <person name="Owens N."/>
            <person name="Weber N.D."/>
            <person name="Virtaneva K."/>
            <person name="Barbian K."/>
            <person name="Babar A."/>
            <person name="Rosenke K."/>
        </authorList>
    </citation>
    <scope>NUCLEOTIDE SEQUENCE</scope>
    <source>
        <strain evidence="9">P1</strain>
    </source>
</reference>
<evidence type="ECO:0000313" key="3">
    <source>
        <dbReference type="EMBL" id="AKA77545.1"/>
    </source>
</evidence>
<dbReference type="OrthoDB" id="43864at2157"/>
<dbReference type="KEGG" id="ssol:SULB_2789"/>
<dbReference type="PANTHER" id="PTHR33295:SF19">
    <property type="entry name" value="ARCHAEAL ATPASE"/>
    <property type="match status" value="1"/>
</dbReference>
<dbReference type="KEGG" id="ssof:SULC_2786"/>
<keyword evidence="4" id="KW-0547">Nucleotide-binding</keyword>
<reference evidence="14 15" key="4">
    <citation type="journal article" date="2018" name="Proc. Natl. Acad. Sci. U.S.A.">
        <title>Nonmutational mechanism of inheritance in the Archaeon Sulfolobus solfataricus.</title>
        <authorList>
            <person name="Payne S."/>
            <person name="McCarthy S."/>
            <person name="Johnson T."/>
            <person name="North E."/>
            <person name="Blum P."/>
        </authorList>
    </citation>
    <scope>NUCLEOTIDE SEQUENCE [LARGE SCALE GENOMIC DNA]</scope>
    <source>
        <strain evidence="6 14">SARC-H</strain>
        <strain evidence="7 17">SARC-I</strain>
        <strain evidence="8 15">SUL120</strain>
        <strain evidence="5 16">SULG</strain>
    </source>
</reference>
<dbReference type="EMBL" id="CP033237">
    <property type="protein sequence ID" value="AZF74556.1"/>
    <property type="molecule type" value="Genomic_DNA"/>
</dbReference>
<dbReference type="Proteomes" id="UP000267993">
    <property type="component" value="Chromosome"/>
</dbReference>
<evidence type="ECO:0000313" key="17">
    <source>
        <dbReference type="Proteomes" id="UP000275843"/>
    </source>
</evidence>
<dbReference type="Proteomes" id="UP000033057">
    <property type="component" value="Chromosome"/>
</dbReference>
<dbReference type="AlphaFoldDB" id="A0A0E3K1R8"/>
<dbReference type="KEGG" id="ssoa:SULA_2788"/>
<evidence type="ECO:0000313" key="14">
    <source>
        <dbReference type="Proteomes" id="UP000267993"/>
    </source>
</evidence>
<evidence type="ECO:0000313" key="9">
    <source>
        <dbReference type="EMBL" id="SAI85646.1"/>
    </source>
</evidence>
<dbReference type="Proteomes" id="UP000273194">
    <property type="component" value="Chromosome"/>
</dbReference>
<dbReference type="EMBL" id="LT549890">
    <property type="protein sequence ID" value="SAI85646.1"/>
    <property type="molecule type" value="Genomic_DNA"/>
</dbReference>
<evidence type="ECO:0000259" key="1">
    <source>
        <dbReference type="Pfam" id="PF13635"/>
    </source>
</evidence>